<reference evidence="2" key="1">
    <citation type="submission" date="2023-08" db="EMBL/GenBank/DDBJ databases">
        <title>Draft sequence of the Babesia gibsoni genome.</title>
        <authorList>
            <person name="Yamagishi J.Y."/>
            <person name="Xuan X.X."/>
        </authorList>
    </citation>
    <scope>NUCLEOTIDE SEQUENCE</scope>
    <source>
        <strain evidence="2">Azabu</strain>
    </source>
</reference>
<evidence type="ECO:0000313" key="2">
    <source>
        <dbReference type="EMBL" id="KAK1442272.1"/>
    </source>
</evidence>
<evidence type="ECO:0000256" key="1">
    <source>
        <dbReference type="SAM" id="MobiDB-lite"/>
    </source>
</evidence>
<feature type="compositionally biased region" description="Acidic residues" evidence="1">
    <location>
        <begin position="1"/>
        <end position="10"/>
    </location>
</feature>
<organism evidence="2 3">
    <name type="scientific">Babesia gibsoni</name>
    <dbReference type="NCBI Taxonomy" id="33632"/>
    <lineage>
        <taxon>Eukaryota</taxon>
        <taxon>Sar</taxon>
        <taxon>Alveolata</taxon>
        <taxon>Apicomplexa</taxon>
        <taxon>Aconoidasida</taxon>
        <taxon>Piroplasmida</taxon>
        <taxon>Babesiidae</taxon>
        <taxon>Babesia</taxon>
    </lineage>
</organism>
<feature type="region of interest" description="Disordered" evidence="1">
    <location>
        <begin position="1"/>
        <end position="26"/>
    </location>
</feature>
<dbReference type="EMBL" id="JAVEPI010000004">
    <property type="protein sequence ID" value="KAK1442272.1"/>
    <property type="molecule type" value="Genomic_DNA"/>
</dbReference>
<keyword evidence="3" id="KW-1185">Reference proteome</keyword>
<sequence length="281" mass="31392">MAVDDPESEYSEFMVSEHQANENPAELPKSIATAVPISSKSISDIKERSRIICGIIRLLLNRAPLTTRYEDIRAMVKSLTHDKISPLTVNCLIDEAKKYAESVFGLTLCDVKLPSGKRELFLKQSLAFPPHDLKITSTADHELRGFLLLMAPCLKAYTNGIPLDRLCEVMRKVGRGSLVPEGEAAESALAQSLRNARKRKEIKTSVESFKSVSDYLVYARDLGYIQIQTDNTRGTGLATVVITPNYRFILEFDQTAYLKQFNILNVDANIKRSLGIFFESG</sequence>
<comment type="caution">
    <text evidence="2">The sequence shown here is derived from an EMBL/GenBank/DDBJ whole genome shotgun (WGS) entry which is preliminary data.</text>
</comment>
<accession>A0AAD8LQ16</accession>
<dbReference type="AlphaFoldDB" id="A0AAD8LQ16"/>
<protein>
    <submittedName>
        <fullName evidence="2">Uncharacterized protein</fullName>
    </submittedName>
</protein>
<name>A0AAD8LQ16_BABGI</name>
<gene>
    <name evidence="2" type="ORF">BgAZ_403020</name>
</gene>
<evidence type="ECO:0000313" key="3">
    <source>
        <dbReference type="Proteomes" id="UP001230268"/>
    </source>
</evidence>
<proteinExistence type="predicted"/>
<dbReference type="Proteomes" id="UP001230268">
    <property type="component" value="Unassembled WGS sequence"/>
</dbReference>